<sequence>MRDIGQKLSDIERKLDTAQENGAVLSAPERRAQLGIAHDQKISEISIRKVRTAKEQKLVFEVATTVERSIADDNQTSSPIIEDVPRSQRVSNILKLCETLDRFITDQCGEGFVEECVPSFATEAVMHALQQWSTASTSQLLWLAGPNDYTVPSNVSAAVRAVVVSAQTLGVPQISHICERGTQPELGGQSAEESGLIGLLYSFIKQMLIQAPLRAKKDPSVSYDQISELDGTSVVNDE</sequence>
<gene>
    <name evidence="1" type="ORF">AOQ84DRAFT_378547</name>
</gene>
<dbReference type="EMBL" id="KV750055">
    <property type="protein sequence ID" value="OCL06502.1"/>
    <property type="molecule type" value="Genomic_DNA"/>
</dbReference>
<accession>A0A8E2EX36</accession>
<reference evidence="1 2" key="1">
    <citation type="journal article" date="2016" name="Nat. Commun.">
        <title>Ectomycorrhizal ecology is imprinted in the genome of the dominant symbiotic fungus Cenococcum geophilum.</title>
        <authorList>
            <consortium name="DOE Joint Genome Institute"/>
            <person name="Peter M."/>
            <person name="Kohler A."/>
            <person name="Ohm R.A."/>
            <person name="Kuo A."/>
            <person name="Krutzmann J."/>
            <person name="Morin E."/>
            <person name="Arend M."/>
            <person name="Barry K.W."/>
            <person name="Binder M."/>
            <person name="Choi C."/>
            <person name="Clum A."/>
            <person name="Copeland A."/>
            <person name="Grisel N."/>
            <person name="Haridas S."/>
            <person name="Kipfer T."/>
            <person name="LaButti K."/>
            <person name="Lindquist E."/>
            <person name="Lipzen A."/>
            <person name="Maire R."/>
            <person name="Meier B."/>
            <person name="Mihaltcheva S."/>
            <person name="Molinier V."/>
            <person name="Murat C."/>
            <person name="Poggeler S."/>
            <person name="Quandt C.A."/>
            <person name="Sperisen C."/>
            <person name="Tritt A."/>
            <person name="Tisserant E."/>
            <person name="Crous P.W."/>
            <person name="Henrissat B."/>
            <person name="Nehls U."/>
            <person name="Egli S."/>
            <person name="Spatafora J.W."/>
            <person name="Grigoriev I.V."/>
            <person name="Martin F.M."/>
        </authorList>
    </citation>
    <scope>NUCLEOTIDE SEQUENCE [LARGE SCALE GENOMIC DNA]</scope>
    <source>
        <strain evidence="1 2">CBS 207.34</strain>
    </source>
</reference>
<dbReference type="OrthoDB" id="4840035at2759"/>
<keyword evidence="2" id="KW-1185">Reference proteome</keyword>
<dbReference type="AlphaFoldDB" id="A0A8E2EX36"/>
<name>A0A8E2EX36_9PEZI</name>
<proteinExistence type="predicted"/>
<dbReference type="Proteomes" id="UP000250140">
    <property type="component" value="Unassembled WGS sequence"/>
</dbReference>
<evidence type="ECO:0000313" key="2">
    <source>
        <dbReference type="Proteomes" id="UP000250140"/>
    </source>
</evidence>
<evidence type="ECO:0000313" key="1">
    <source>
        <dbReference type="EMBL" id="OCL06502.1"/>
    </source>
</evidence>
<organism evidence="1 2">
    <name type="scientific">Glonium stellatum</name>
    <dbReference type="NCBI Taxonomy" id="574774"/>
    <lineage>
        <taxon>Eukaryota</taxon>
        <taxon>Fungi</taxon>
        <taxon>Dikarya</taxon>
        <taxon>Ascomycota</taxon>
        <taxon>Pezizomycotina</taxon>
        <taxon>Dothideomycetes</taxon>
        <taxon>Pleosporomycetidae</taxon>
        <taxon>Gloniales</taxon>
        <taxon>Gloniaceae</taxon>
        <taxon>Glonium</taxon>
    </lineage>
</organism>
<protein>
    <submittedName>
        <fullName evidence="1">Uncharacterized protein</fullName>
    </submittedName>
</protein>